<dbReference type="Gene3D" id="1.20.1440.100">
    <property type="entry name" value="SG protein - dephosphorylation function"/>
    <property type="match status" value="1"/>
</dbReference>
<dbReference type="SUPFAM" id="SSF56784">
    <property type="entry name" value="HAD-like"/>
    <property type="match status" value="1"/>
</dbReference>
<reference evidence="1 2" key="1">
    <citation type="submission" date="2013-06" db="EMBL/GenBank/DDBJ databases">
        <title>Rumen cellulosomics: divergent fiber-degrading strategies revealed by comparative genome-wide analysis of six Ruminococcal strains.</title>
        <authorList>
            <person name="Dassa B."/>
            <person name="Borovok I."/>
            <person name="Lamed R."/>
            <person name="Flint H."/>
            <person name="Yeoman C.J."/>
            <person name="White B."/>
            <person name="Bayer E.A."/>
        </authorList>
    </citation>
    <scope>NUCLEOTIDE SEQUENCE [LARGE SCALE GENOMIC DNA]</scope>
    <source>
        <strain evidence="1 2">SY3</strain>
    </source>
</reference>
<accession>A0A011UA41</accession>
<organism evidence="1 2">
    <name type="scientific">Ruminococcus albus SY3</name>
    <dbReference type="NCBI Taxonomy" id="1341156"/>
    <lineage>
        <taxon>Bacteria</taxon>
        <taxon>Bacillati</taxon>
        <taxon>Bacillota</taxon>
        <taxon>Clostridia</taxon>
        <taxon>Eubacteriales</taxon>
        <taxon>Oscillospiraceae</taxon>
        <taxon>Ruminococcus</taxon>
    </lineage>
</organism>
<evidence type="ECO:0000313" key="2">
    <source>
        <dbReference type="Proteomes" id="UP000021369"/>
    </source>
</evidence>
<dbReference type="InterPro" id="IPR023214">
    <property type="entry name" value="HAD_sf"/>
</dbReference>
<dbReference type="Pfam" id="PF12710">
    <property type="entry name" value="HAD"/>
    <property type="match status" value="1"/>
</dbReference>
<proteinExistence type="predicted"/>
<protein>
    <submittedName>
        <fullName evidence="1">Phosphoserine phosphatase</fullName>
    </submittedName>
</protein>
<keyword evidence="2" id="KW-1185">Reference proteome</keyword>
<name>A0A011UA41_RUMAL</name>
<sequence length="195" mass="22853">MKVFDFDNTLYHGESSIDLAFYLIRRNKRILLYVPSILINLAKYKMCLVDREKAEQEINDFLKVAVKDKYEAAEIVESFWDENSYRLDENMIKRVRKDDVIITAGPDMLIDGIKDKLGTDNIISSIIDPDKREMVYFNFGENKAKRYKEVYGDTPIESFYTDSFNDKPLMKLATKVYIVEKGRLKRMTEKGMAKL</sequence>
<gene>
    <name evidence="1" type="ORF">RASY3_12715</name>
</gene>
<dbReference type="InterPro" id="IPR036412">
    <property type="entry name" value="HAD-like_sf"/>
</dbReference>
<evidence type="ECO:0000313" key="1">
    <source>
        <dbReference type="EMBL" id="EXM37454.1"/>
    </source>
</evidence>
<dbReference type="Proteomes" id="UP000021369">
    <property type="component" value="Unassembled WGS sequence"/>
</dbReference>
<dbReference type="AlphaFoldDB" id="A0A011UA41"/>
<dbReference type="EMBL" id="JEOB01000004">
    <property type="protein sequence ID" value="EXM37454.1"/>
    <property type="molecule type" value="Genomic_DNA"/>
</dbReference>
<dbReference type="Gene3D" id="3.40.50.1000">
    <property type="entry name" value="HAD superfamily/HAD-like"/>
    <property type="match status" value="1"/>
</dbReference>
<dbReference type="PATRIC" id="fig|1341156.4.peg.3567"/>
<comment type="caution">
    <text evidence="1">The sequence shown here is derived from an EMBL/GenBank/DDBJ whole genome shotgun (WGS) entry which is preliminary data.</text>
</comment>